<sequence>MLFKFGEVSERLKEHAWKACVLARVPWVRIPPSPPVGKIMEKEILNAIKITGEIIDLWMPLKIKFAGTPGVSVGISYKGQLLYKKGFGLRDVEKGFKADASTAYHIASISKMFTAVAILQLKDRKKLSLDDNVIKHLPWFRVKNEVGDTDEITIRELLNHSSGLARDGAGTTMHWSEKDFPNTDELKLKFGNQFIINKHGTMFKYSNFNFVLLGLVVESVSGLSYEEFIKENIIEALGLKNTTTDYKEGFNNYAKGYFFDILEDKILDLGSVRTRAYGSATGFISNTIDLNRFLNDLNPNNEGVLLSKESKKEMTDGGWPTGKKNEYYGFASRLSLIEGRKVMGHGGVFYGYKNRINLDIENEIGVFVLANGESFPAVDVNAGIFKMMYYLLDKKGEYKENEERGISDSNYYNGLFSYGRGYDIIVRAGNSFLAINPSSSDPTGGISVLNPVSENEFLVTTKDNFANPGEKVKFFWDKDGITEIYWPSSKGKRININEK</sequence>
<protein>
    <submittedName>
        <fullName evidence="2">Beta-lactamase</fullName>
    </submittedName>
</protein>
<accession>A0A0G0YIK7</accession>
<dbReference type="InterPro" id="IPR012338">
    <property type="entry name" value="Beta-lactam/transpept-like"/>
</dbReference>
<feature type="domain" description="Beta-lactamase-related" evidence="1">
    <location>
        <begin position="67"/>
        <end position="376"/>
    </location>
</feature>
<dbReference type="Gene3D" id="3.40.710.10">
    <property type="entry name" value="DD-peptidase/beta-lactamase superfamily"/>
    <property type="match status" value="1"/>
</dbReference>
<dbReference type="InterPro" id="IPR001466">
    <property type="entry name" value="Beta-lactam-related"/>
</dbReference>
<name>A0A0G0YIK7_UNCC2</name>
<dbReference type="EMBL" id="LCBL01000002">
    <property type="protein sequence ID" value="KKS09381.1"/>
    <property type="molecule type" value="Genomic_DNA"/>
</dbReference>
<comment type="caution">
    <text evidence="2">The sequence shown here is derived from an EMBL/GenBank/DDBJ whole genome shotgun (WGS) entry which is preliminary data.</text>
</comment>
<dbReference type="Proteomes" id="UP000033869">
    <property type="component" value="Unassembled WGS sequence"/>
</dbReference>
<dbReference type="AlphaFoldDB" id="A0A0G0YIK7"/>
<proteinExistence type="predicted"/>
<reference evidence="2 3" key="1">
    <citation type="journal article" date="2015" name="Nature">
        <title>rRNA introns, odd ribosomes, and small enigmatic genomes across a large radiation of phyla.</title>
        <authorList>
            <person name="Brown C.T."/>
            <person name="Hug L.A."/>
            <person name="Thomas B.C."/>
            <person name="Sharon I."/>
            <person name="Castelle C.J."/>
            <person name="Singh A."/>
            <person name="Wilkins M.J."/>
            <person name="Williams K.H."/>
            <person name="Banfield J.F."/>
        </authorList>
    </citation>
    <scope>NUCLEOTIDE SEQUENCE [LARGE SCALE GENOMIC DNA]</scope>
</reference>
<evidence type="ECO:0000313" key="3">
    <source>
        <dbReference type="Proteomes" id="UP000033869"/>
    </source>
</evidence>
<evidence type="ECO:0000313" key="2">
    <source>
        <dbReference type="EMBL" id="KKS09381.1"/>
    </source>
</evidence>
<dbReference type="PANTHER" id="PTHR46825">
    <property type="entry name" value="D-ALANYL-D-ALANINE-CARBOXYPEPTIDASE/ENDOPEPTIDASE AMPH"/>
    <property type="match status" value="1"/>
</dbReference>
<dbReference type="PANTHER" id="PTHR46825:SF9">
    <property type="entry name" value="BETA-LACTAMASE-RELATED DOMAIN-CONTAINING PROTEIN"/>
    <property type="match status" value="1"/>
</dbReference>
<organism evidence="2 3">
    <name type="scientific">candidate division CPR2 bacterium GW2011_GWC1_41_48</name>
    <dbReference type="NCBI Taxonomy" id="1618344"/>
    <lineage>
        <taxon>Bacteria</taxon>
        <taxon>Bacteria division CPR2</taxon>
    </lineage>
</organism>
<dbReference type="Pfam" id="PF00144">
    <property type="entry name" value="Beta-lactamase"/>
    <property type="match status" value="1"/>
</dbReference>
<dbReference type="SUPFAM" id="SSF56601">
    <property type="entry name" value="beta-lactamase/transpeptidase-like"/>
    <property type="match status" value="1"/>
</dbReference>
<evidence type="ECO:0000259" key="1">
    <source>
        <dbReference type="Pfam" id="PF00144"/>
    </source>
</evidence>
<dbReference type="InterPro" id="IPR050491">
    <property type="entry name" value="AmpC-like"/>
</dbReference>
<gene>
    <name evidence="2" type="ORF">UU65_C0002G0159</name>
</gene>